<organism evidence="14 15">
    <name type="scientific">Apibacter muscae</name>
    <dbReference type="NCBI Taxonomy" id="2509004"/>
    <lineage>
        <taxon>Bacteria</taxon>
        <taxon>Pseudomonadati</taxon>
        <taxon>Bacteroidota</taxon>
        <taxon>Flavobacteriia</taxon>
        <taxon>Flavobacteriales</taxon>
        <taxon>Weeksellaceae</taxon>
        <taxon>Apibacter</taxon>
    </lineage>
</organism>
<evidence type="ECO:0000256" key="1">
    <source>
        <dbReference type="ARBA" id="ARBA00000085"/>
    </source>
</evidence>
<evidence type="ECO:0000313" key="15">
    <source>
        <dbReference type="Proteomes" id="UP000319499"/>
    </source>
</evidence>
<evidence type="ECO:0000256" key="6">
    <source>
        <dbReference type="ARBA" id="ARBA00022692"/>
    </source>
</evidence>
<dbReference type="EMBL" id="SELH01000016">
    <property type="protein sequence ID" value="TWP28960.1"/>
    <property type="molecule type" value="Genomic_DNA"/>
</dbReference>
<comment type="catalytic activity">
    <reaction evidence="1">
        <text>ATP + protein L-histidine = ADP + protein N-phospho-L-histidine.</text>
        <dbReference type="EC" id="2.7.13.3"/>
    </reaction>
</comment>
<dbReference type="Gene3D" id="1.10.287.130">
    <property type="match status" value="1"/>
</dbReference>
<keyword evidence="8 11" id="KW-1133">Transmembrane helix</keyword>
<dbReference type="InterPro" id="IPR003660">
    <property type="entry name" value="HAMP_dom"/>
</dbReference>
<keyword evidence="15" id="KW-1185">Reference proteome</keyword>
<evidence type="ECO:0000256" key="8">
    <source>
        <dbReference type="ARBA" id="ARBA00022989"/>
    </source>
</evidence>
<dbReference type="SUPFAM" id="SSF47384">
    <property type="entry name" value="Homodimeric domain of signal transducing histidine kinase"/>
    <property type="match status" value="1"/>
</dbReference>
<feature type="domain" description="HAMP" evidence="13">
    <location>
        <begin position="175"/>
        <end position="227"/>
    </location>
</feature>
<comment type="subcellular location">
    <subcellularLocation>
        <location evidence="2">Membrane</location>
    </subcellularLocation>
</comment>
<dbReference type="EC" id="2.7.13.3" evidence="3"/>
<dbReference type="Pfam" id="PF00512">
    <property type="entry name" value="HisKA"/>
    <property type="match status" value="1"/>
</dbReference>
<feature type="transmembrane region" description="Helical" evidence="11">
    <location>
        <begin position="151"/>
        <end position="173"/>
    </location>
</feature>
<dbReference type="GO" id="GO:0005886">
    <property type="term" value="C:plasma membrane"/>
    <property type="evidence" value="ECO:0007669"/>
    <property type="project" value="TreeGrafter"/>
</dbReference>
<dbReference type="RefSeq" id="WP_146291997.1">
    <property type="nucleotide sequence ID" value="NZ_SELH01000016.1"/>
</dbReference>
<evidence type="ECO:0000259" key="12">
    <source>
        <dbReference type="PROSITE" id="PS50109"/>
    </source>
</evidence>
<keyword evidence="9" id="KW-0902">Two-component regulatory system</keyword>
<dbReference type="InterPro" id="IPR003594">
    <property type="entry name" value="HATPase_dom"/>
</dbReference>
<dbReference type="SMART" id="SM00387">
    <property type="entry name" value="HATPase_c"/>
    <property type="match status" value="1"/>
</dbReference>
<evidence type="ECO:0000259" key="13">
    <source>
        <dbReference type="PROSITE" id="PS50885"/>
    </source>
</evidence>
<dbReference type="InterPro" id="IPR005467">
    <property type="entry name" value="His_kinase_dom"/>
</dbReference>
<evidence type="ECO:0000256" key="3">
    <source>
        <dbReference type="ARBA" id="ARBA00012438"/>
    </source>
</evidence>
<protein>
    <recommendedName>
        <fullName evidence="3">histidine kinase</fullName>
        <ecNumber evidence="3">2.7.13.3</ecNumber>
    </recommendedName>
</protein>
<dbReference type="PANTHER" id="PTHR45436">
    <property type="entry name" value="SENSOR HISTIDINE KINASE YKOH"/>
    <property type="match status" value="1"/>
</dbReference>
<keyword evidence="10 11" id="KW-0472">Membrane</keyword>
<dbReference type="Gene3D" id="3.30.565.10">
    <property type="entry name" value="Histidine kinase-like ATPase, C-terminal domain"/>
    <property type="match status" value="1"/>
</dbReference>
<sequence length="448" mass="52451">MKVQTRLSLLSSALWGIVFIVVSILIFSLYKQNIEKSVYHNLEKTAQIIAFYFFEEDEISFKEYEKIKKQYENLSNAYFQVYDKNNHLEFGLKTPQIPVEIIDEIRNKGKLTFNIPGFLCYGVYYKDNQGDFVIITKDKKDEVVTNYIKPLWWILTSAFMVGMLATILLNLWISRLAYRPIRETIKQVKNMSPNSLSLLKSSKIKDEIYDLTDTFNQLLQRISDTFKIQQNFVSYVSHEFKTPLAAIQGNLEVFSLKDRTPEEYRELSDLLIEEIRQLEEILDILLIVSDLRKNTDIAEVIHLDVLIEEIIRKVCEKYPSASQQISWKKIINDEFKDYQQINIDRTQLFMALYNLIENAVKFSQENPVEIVLYWDNALYLSIKDHGIGIPEEHMGNIIRPFFRGKNAQNIPGKGIGLSIALRILEKNKVKYQINSKENEGTEFLLRFT</sequence>
<dbReference type="OrthoDB" id="594725at2"/>
<name>A0A563DFI6_9FLAO</name>
<keyword evidence="6 11" id="KW-0812">Transmembrane</keyword>
<dbReference type="PRINTS" id="PR00344">
    <property type="entry name" value="BCTRLSENSOR"/>
</dbReference>
<dbReference type="InterPro" id="IPR036890">
    <property type="entry name" value="HATPase_C_sf"/>
</dbReference>
<dbReference type="CDD" id="cd00082">
    <property type="entry name" value="HisKA"/>
    <property type="match status" value="1"/>
</dbReference>
<evidence type="ECO:0000256" key="2">
    <source>
        <dbReference type="ARBA" id="ARBA00004370"/>
    </source>
</evidence>
<dbReference type="GO" id="GO:0000155">
    <property type="term" value="F:phosphorelay sensor kinase activity"/>
    <property type="evidence" value="ECO:0007669"/>
    <property type="project" value="InterPro"/>
</dbReference>
<accession>A0A563DFI6</accession>
<dbReference type="InterPro" id="IPR036097">
    <property type="entry name" value="HisK_dim/P_sf"/>
</dbReference>
<keyword evidence="5" id="KW-0808">Transferase</keyword>
<feature type="transmembrane region" description="Helical" evidence="11">
    <location>
        <begin position="7"/>
        <end position="30"/>
    </location>
</feature>
<evidence type="ECO:0000256" key="4">
    <source>
        <dbReference type="ARBA" id="ARBA00022553"/>
    </source>
</evidence>
<dbReference type="PANTHER" id="PTHR45436:SF5">
    <property type="entry name" value="SENSOR HISTIDINE KINASE TRCS"/>
    <property type="match status" value="1"/>
</dbReference>
<keyword evidence="7 14" id="KW-0418">Kinase</keyword>
<evidence type="ECO:0000256" key="11">
    <source>
        <dbReference type="SAM" id="Phobius"/>
    </source>
</evidence>
<dbReference type="Pfam" id="PF02518">
    <property type="entry name" value="HATPase_c"/>
    <property type="match status" value="1"/>
</dbReference>
<dbReference type="InterPro" id="IPR004358">
    <property type="entry name" value="Sig_transdc_His_kin-like_C"/>
</dbReference>
<keyword evidence="4" id="KW-0597">Phosphoprotein</keyword>
<reference evidence="14 15" key="1">
    <citation type="submission" date="2019-02" db="EMBL/GenBank/DDBJ databases">
        <title>Apibacter muscae sp. nov.: a novel member of the house fly microbiota.</title>
        <authorList>
            <person name="Park R."/>
        </authorList>
    </citation>
    <scope>NUCLEOTIDE SEQUENCE [LARGE SCALE GENOMIC DNA]</scope>
    <source>
        <strain evidence="14 15">AL1</strain>
    </source>
</reference>
<evidence type="ECO:0000256" key="9">
    <source>
        <dbReference type="ARBA" id="ARBA00023012"/>
    </source>
</evidence>
<dbReference type="PROSITE" id="PS50885">
    <property type="entry name" value="HAMP"/>
    <property type="match status" value="1"/>
</dbReference>
<proteinExistence type="predicted"/>
<dbReference type="InterPro" id="IPR050428">
    <property type="entry name" value="TCS_sensor_his_kinase"/>
</dbReference>
<dbReference type="InterPro" id="IPR003661">
    <property type="entry name" value="HisK_dim/P_dom"/>
</dbReference>
<dbReference type="PROSITE" id="PS50109">
    <property type="entry name" value="HIS_KIN"/>
    <property type="match status" value="1"/>
</dbReference>
<dbReference type="AlphaFoldDB" id="A0A563DFI6"/>
<evidence type="ECO:0000256" key="7">
    <source>
        <dbReference type="ARBA" id="ARBA00022777"/>
    </source>
</evidence>
<evidence type="ECO:0000256" key="10">
    <source>
        <dbReference type="ARBA" id="ARBA00023136"/>
    </source>
</evidence>
<comment type="caution">
    <text evidence="14">The sequence shown here is derived from an EMBL/GenBank/DDBJ whole genome shotgun (WGS) entry which is preliminary data.</text>
</comment>
<evidence type="ECO:0000256" key="5">
    <source>
        <dbReference type="ARBA" id="ARBA00022679"/>
    </source>
</evidence>
<dbReference type="SUPFAM" id="SSF55874">
    <property type="entry name" value="ATPase domain of HSP90 chaperone/DNA topoisomerase II/histidine kinase"/>
    <property type="match status" value="1"/>
</dbReference>
<evidence type="ECO:0000313" key="14">
    <source>
        <dbReference type="EMBL" id="TWP28960.1"/>
    </source>
</evidence>
<dbReference type="SMART" id="SM00388">
    <property type="entry name" value="HisKA"/>
    <property type="match status" value="1"/>
</dbReference>
<dbReference type="Gene3D" id="6.10.340.10">
    <property type="match status" value="1"/>
</dbReference>
<dbReference type="Proteomes" id="UP000319499">
    <property type="component" value="Unassembled WGS sequence"/>
</dbReference>
<feature type="domain" description="Histidine kinase" evidence="12">
    <location>
        <begin position="235"/>
        <end position="448"/>
    </location>
</feature>
<gene>
    <name evidence="14" type="ORF">ETU09_03745</name>
</gene>